<accession>A0AAV2TN65</accession>
<evidence type="ECO:0000256" key="1">
    <source>
        <dbReference type="SAM" id="MobiDB-lite"/>
    </source>
</evidence>
<feature type="region of interest" description="Disordered" evidence="1">
    <location>
        <begin position="873"/>
        <end position="892"/>
    </location>
</feature>
<name>A0AAV2TN65_CALDB</name>
<feature type="compositionally biased region" description="Basic and acidic residues" evidence="1">
    <location>
        <begin position="457"/>
        <end position="469"/>
    </location>
</feature>
<dbReference type="Gene3D" id="1.25.10.10">
    <property type="entry name" value="Leucine-rich Repeat Variant"/>
    <property type="match status" value="2"/>
</dbReference>
<dbReference type="EMBL" id="CAXLJL010000545">
    <property type="protein sequence ID" value="CAL5138867.1"/>
    <property type="molecule type" value="Genomic_DNA"/>
</dbReference>
<proteinExistence type="predicted"/>
<dbReference type="PANTHER" id="PTHR21356">
    <property type="entry name" value="ARMADILLO REPEAT CONTAINING 2"/>
    <property type="match status" value="1"/>
</dbReference>
<evidence type="ECO:0000313" key="2">
    <source>
        <dbReference type="EMBL" id="CAL5138867.1"/>
    </source>
</evidence>
<evidence type="ECO:0000313" key="3">
    <source>
        <dbReference type="Proteomes" id="UP001497525"/>
    </source>
</evidence>
<dbReference type="InterPro" id="IPR016024">
    <property type="entry name" value="ARM-type_fold"/>
</dbReference>
<feature type="compositionally biased region" description="Polar residues" evidence="1">
    <location>
        <begin position="301"/>
        <end position="313"/>
    </location>
</feature>
<gene>
    <name evidence="2" type="ORF">CDAUBV1_LOCUS13732</name>
</gene>
<organism evidence="2 3">
    <name type="scientific">Calicophoron daubneyi</name>
    <name type="common">Rumen fluke</name>
    <name type="synonym">Paramphistomum daubneyi</name>
    <dbReference type="NCBI Taxonomy" id="300641"/>
    <lineage>
        <taxon>Eukaryota</taxon>
        <taxon>Metazoa</taxon>
        <taxon>Spiralia</taxon>
        <taxon>Lophotrochozoa</taxon>
        <taxon>Platyhelminthes</taxon>
        <taxon>Trematoda</taxon>
        <taxon>Digenea</taxon>
        <taxon>Plagiorchiida</taxon>
        <taxon>Pronocephalata</taxon>
        <taxon>Paramphistomoidea</taxon>
        <taxon>Paramphistomidae</taxon>
        <taxon>Calicophoron</taxon>
    </lineage>
</organism>
<sequence length="1198" mass="132260">MASPSLKRRLNAMDTISKPISSTSSTTRAFYELPVNKPTAARIVRESRDWLQAVSTRRPFTPKDQTRSLFGSAYRNVQSRPESAVKLSAKNFDPSDFPKAKNGGQLAPIKNSPQAVGGETDSSATPYISPTGSVRPGGRGGRMLRKFLHCDETLPSPRGPPGILTATDPGANRRVQRKHGGGHLVTPMVKETLSYPPKLELVGTQSKLISHVPPRNTSPLLSCARKTSASVENLAGNRNFALRHSTSMDVRLEPGIKKKNSQPRGLQASAGKFAFAQSNADSAVYSSLETPSENSDRKMVSPTSPLKLSVSSLNEEDAKSFPSARPNTQNSEDFLMLSPDDELHDPPGRAGMTTQTHSANVRGRPSAFEENFARPKLKSSGPFKRNGTSLEKCDLDLLGPSILTSGSGDSGLCSGTELDHLIARLSELSLNASKSAQNRSKEMEITTEDVQGDAVQDETRRSDTPKSADLEMDEETETEVINLVDRIYTALRDSGLQGKRNWPNRTALLQSVFPLLDRASPRLHLALARVILVVQVNDSNFTNVCKLIYKVAKDNRNDQLFLEHEDTLELLVSPLNSIDLDGISDGTEISDQPLVTLDALLFLTGTLKFLATSPLTSALLMSQPMFLPGLLNVHCEINERLCQSLLQPVNTSHENNSKELQHRFCHVLLQISEIFCHMSTLPSFRPKLLQTDGVLDQVIDCILYRNAEGSTSEVPTTQSAHYLVQFNWIRLLARLTEYADVCQCLDGYQEEREVPEGPEFVLGGEKQLNGNLEQSTNEKRGSQRVKSICQALMNMIKRSPDEMDLVVRVAYLLGNLTARLDSARDALFPNADAMVQLCTLCKHYQINRPEVRGEFKLLTTPCRVRSRFGNNAWSQTSSSGSNSSSNSKQSEKIAKIGSRAHSEVLDKLVRVLANATIGENVGQLAVVVPDCLDLLLNLISYESPWEPSELLLNCLAGLNNVTYYIGPERVPDLSTRQFDIAEVLLHTLDCGVAHPNVLLGVIRVFGNLTRHSGLRDWLVRRGGAVMLESSQSQVVGPFTNLPRTINAQNAFMYYLIQNLESSRPELVYSTLGVLINLMADVDQRPMFGQLGGLPRLTEALRDFAGHDWQLAGLACKTLWNYTEDPSEPIRNLIDDETLNELYELLVEFTDEEAVARIHRSFLVDDPTTGMDSVALWRAAWSSEFLPVATEFLSRLTKS</sequence>
<dbReference type="InterPro" id="IPR038905">
    <property type="entry name" value="ARMC2"/>
</dbReference>
<protein>
    <recommendedName>
        <fullName evidence="4">Armadillo repeat-containing protein 2</fullName>
    </recommendedName>
</protein>
<feature type="compositionally biased region" description="Polar residues" evidence="1">
    <location>
        <begin position="120"/>
        <end position="132"/>
    </location>
</feature>
<reference evidence="2" key="1">
    <citation type="submission" date="2024-06" db="EMBL/GenBank/DDBJ databases">
        <authorList>
            <person name="Liu X."/>
            <person name="Lenzi L."/>
            <person name="Haldenby T S."/>
            <person name="Uol C."/>
        </authorList>
    </citation>
    <scope>NUCLEOTIDE SEQUENCE</scope>
</reference>
<dbReference type="SUPFAM" id="SSF48371">
    <property type="entry name" value="ARM repeat"/>
    <property type="match status" value="1"/>
</dbReference>
<dbReference type="GO" id="GO:0044782">
    <property type="term" value="P:cilium organization"/>
    <property type="evidence" value="ECO:0007669"/>
    <property type="project" value="TreeGrafter"/>
</dbReference>
<feature type="region of interest" description="Disordered" evidence="1">
    <location>
        <begin position="286"/>
        <end position="334"/>
    </location>
</feature>
<feature type="compositionally biased region" description="Low complexity" evidence="1">
    <location>
        <begin position="874"/>
        <end position="888"/>
    </location>
</feature>
<dbReference type="Proteomes" id="UP001497525">
    <property type="component" value="Unassembled WGS sequence"/>
</dbReference>
<evidence type="ECO:0008006" key="4">
    <source>
        <dbReference type="Google" id="ProtNLM"/>
    </source>
</evidence>
<dbReference type="InterPro" id="IPR011989">
    <property type="entry name" value="ARM-like"/>
</dbReference>
<dbReference type="PANTHER" id="PTHR21356:SF1">
    <property type="entry name" value="ARMADILLO REPEAT-CONTAINING PROTEIN 2"/>
    <property type="match status" value="1"/>
</dbReference>
<feature type="region of interest" description="Disordered" evidence="1">
    <location>
        <begin position="434"/>
        <end position="474"/>
    </location>
</feature>
<dbReference type="AlphaFoldDB" id="A0AAV2TN65"/>
<feature type="region of interest" description="Disordered" evidence="1">
    <location>
        <begin position="96"/>
        <end position="173"/>
    </location>
</feature>
<feature type="region of interest" description="Disordered" evidence="1">
    <location>
        <begin position="61"/>
        <end position="82"/>
    </location>
</feature>
<comment type="caution">
    <text evidence="2">The sequence shown here is derived from an EMBL/GenBank/DDBJ whole genome shotgun (WGS) entry which is preliminary data.</text>
</comment>